<accession>A0AAW0DUE6</accession>
<evidence type="ECO:0000313" key="2">
    <source>
        <dbReference type="Proteomes" id="UP001362999"/>
    </source>
</evidence>
<dbReference type="AlphaFoldDB" id="A0AAW0DUE6"/>
<organism evidence="1 2">
    <name type="scientific">Favolaschia claudopus</name>
    <dbReference type="NCBI Taxonomy" id="2862362"/>
    <lineage>
        <taxon>Eukaryota</taxon>
        <taxon>Fungi</taxon>
        <taxon>Dikarya</taxon>
        <taxon>Basidiomycota</taxon>
        <taxon>Agaricomycotina</taxon>
        <taxon>Agaricomycetes</taxon>
        <taxon>Agaricomycetidae</taxon>
        <taxon>Agaricales</taxon>
        <taxon>Marasmiineae</taxon>
        <taxon>Mycenaceae</taxon>
        <taxon>Favolaschia</taxon>
    </lineage>
</organism>
<gene>
    <name evidence="1" type="ORF">R3P38DRAFT_3170344</name>
</gene>
<dbReference type="Proteomes" id="UP001362999">
    <property type="component" value="Unassembled WGS sequence"/>
</dbReference>
<sequence length="272" mass="29631">MTGDVAANAYPASTPRVPRTPGISLRIQSVALPHQKLRVLMCRQPPFIENPWSELCSTLCPCASQYHALDTLPNPGLGIGKSSLVASIHIRKSSGQNFTTEDFDVDLTPGFSYELSSFAGSQVTLTVPSHTLWLCVPRPSGHPYGPPQILATTGPRIGRFGLYPSTLHTPVFFTLLVVPFVTTLSGIQSTSHRLLLSATPHTTPTNVTPRCRVHRGRSPCARSDDLSPCIELRAASFIGLSSQLTLGRLELSSFRCHWVVEFVALEWLLYAG</sequence>
<name>A0AAW0DUE6_9AGAR</name>
<keyword evidence="2" id="KW-1185">Reference proteome</keyword>
<comment type="caution">
    <text evidence="1">The sequence shown here is derived from an EMBL/GenBank/DDBJ whole genome shotgun (WGS) entry which is preliminary data.</text>
</comment>
<dbReference type="EMBL" id="JAWWNJ010000005">
    <property type="protein sequence ID" value="KAK7055671.1"/>
    <property type="molecule type" value="Genomic_DNA"/>
</dbReference>
<reference evidence="1 2" key="1">
    <citation type="journal article" date="2024" name="J Genomics">
        <title>Draft genome sequencing and assembly of Favolaschia claudopus CIRM-BRFM 2984 isolated from oak limbs.</title>
        <authorList>
            <person name="Navarro D."/>
            <person name="Drula E."/>
            <person name="Chaduli D."/>
            <person name="Cazenave R."/>
            <person name="Ahrendt S."/>
            <person name="Wang J."/>
            <person name="Lipzen A."/>
            <person name="Daum C."/>
            <person name="Barry K."/>
            <person name="Grigoriev I.V."/>
            <person name="Favel A."/>
            <person name="Rosso M.N."/>
            <person name="Martin F."/>
        </authorList>
    </citation>
    <scope>NUCLEOTIDE SEQUENCE [LARGE SCALE GENOMIC DNA]</scope>
    <source>
        <strain evidence="1 2">CIRM-BRFM 2984</strain>
    </source>
</reference>
<protein>
    <submittedName>
        <fullName evidence="1">Uncharacterized protein</fullName>
    </submittedName>
</protein>
<proteinExistence type="predicted"/>
<evidence type="ECO:0000313" key="1">
    <source>
        <dbReference type="EMBL" id="KAK7055671.1"/>
    </source>
</evidence>